<dbReference type="Proteomes" id="UP000305888">
    <property type="component" value="Chromosome"/>
</dbReference>
<feature type="domain" description="HTH asnC-type" evidence="4">
    <location>
        <begin position="4"/>
        <end position="65"/>
    </location>
</feature>
<dbReference type="InterPro" id="IPR036390">
    <property type="entry name" value="WH_DNA-bd_sf"/>
</dbReference>
<evidence type="ECO:0000256" key="3">
    <source>
        <dbReference type="ARBA" id="ARBA00023163"/>
    </source>
</evidence>
<dbReference type="GO" id="GO:0043565">
    <property type="term" value="F:sequence-specific DNA binding"/>
    <property type="evidence" value="ECO:0007669"/>
    <property type="project" value="InterPro"/>
</dbReference>
<keyword evidence="3" id="KW-0804">Transcription</keyword>
<dbReference type="SUPFAM" id="SSF54909">
    <property type="entry name" value="Dimeric alpha+beta barrel"/>
    <property type="match status" value="1"/>
</dbReference>
<dbReference type="InterPro" id="IPR019887">
    <property type="entry name" value="Tscrpt_reg_AsnC/Lrp_C"/>
</dbReference>
<sequence length="156" mass="17256">MADLDRIDAALLHHLQLDARLTAQDLAERVNLSPSQCARRRQRLEEAGMIRSYRAVVNAAKVGATVEAFIQVVMAAHNRENARDFVARMQVTAEVVAVWTLTGSTDYLLRVFCADLPALNRLVQDVLLPHPAVARVQSQIVMERLKDNAPVGVHPG</sequence>
<dbReference type="AlphaFoldDB" id="A0A5B8FVN8"/>
<dbReference type="GO" id="GO:0005829">
    <property type="term" value="C:cytosol"/>
    <property type="evidence" value="ECO:0007669"/>
    <property type="project" value="TreeGrafter"/>
</dbReference>
<dbReference type="GO" id="GO:0006355">
    <property type="term" value="P:regulation of DNA-templated transcription"/>
    <property type="evidence" value="ECO:0007669"/>
    <property type="project" value="UniProtKB-ARBA"/>
</dbReference>
<dbReference type="SUPFAM" id="SSF46785">
    <property type="entry name" value="Winged helix' DNA-binding domain"/>
    <property type="match status" value="1"/>
</dbReference>
<dbReference type="PRINTS" id="PR00033">
    <property type="entry name" value="HTHASNC"/>
</dbReference>
<evidence type="ECO:0000256" key="1">
    <source>
        <dbReference type="ARBA" id="ARBA00023015"/>
    </source>
</evidence>
<reference evidence="5 6" key="1">
    <citation type="submission" date="2019-06" db="EMBL/GenBank/DDBJ databases">
        <title>Genome sequence of Rhodobacteraceae bacterium D4M1.</title>
        <authorList>
            <person name="Cao J."/>
        </authorList>
    </citation>
    <scope>NUCLEOTIDE SEQUENCE [LARGE SCALE GENOMIC DNA]</scope>
    <source>
        <strain evidence="5 6">D4M1</strain>
    </source>
</reference>
<dbReference type="CDD" id="cd00090">
    <property type="entry name" value="HTH_ARSR"/>
    <property type="match status" value="1"/>
</dbReference>
<dbReference type="PANTHER" id="PTHR30154:SF46">
    <property type="entry name" value="TRANSCRIPTIONAL REGULATORY PROTEIN"/>
    <property type="match status" value="1"/>
</dbReference>
<evidence type="ECO:0000259" key="4">
    <source>
        <dbReference type="PROSITE" id="PS50956"/>
    </source>
</evidence>
<dbReference type="RefSeq" id="WP_138575608.1">
    <property type="nucleotide sequence ID" value="NZ_CP040818.1"/>
</dbReference>
<keyword evidence="1" id="KW-0805">Transcription regulation</keyword>
<dbReference type="EMBL" id="CP040818">
    <property type="protein sequence ID" value="QDL91210.1"/>
    <property type="molecule type" value="Genomic_DNA"/>
</dbReference>
<accession>A0A5B8FVN8</accession>
<dbReference type="InterPro" id="IPR011008">
    <property type="entry name" value="Dimeric_a/b-barrel"/>
</dbReference>
<proteinExistence type="predicted"/>
<dbReference type="Gene3D" id="3.30.70.920">
    <property type="match status" value="1"/>
</dbReference>
<dbReference type="PANTHER" id="PTHR30154">
    <property type="entry name" value="LEUCINE-RESPONSIVE REGULATORY PROTEIN"/>
    <property type="match status" value="1"/>
</dbReference>
<dbReference type="Pfam" id="PF13412">
    <property type="entry name" value="HTH_24"/>
    <property type="match status" value="1"/>
</dbReference>
<dbReference type="Pfam" id="PF01037">
    <property type="entry name" value="AsnC_trans_reg"/>
    <property type="match status" value="1"/>
</dbReference>
<dbReference type="InterPro" id="IPR019888">
    <property type="entry name" value="Tscrpt_reg_AsnC-like"/>
</dbReference>
<dbReference type="PROSITE" id="PS50956">
    <property type="entry name" value="HTH_ASNC_2"/>
    <property type="match status" value="1"/>
</dbReference>
<dbReference type="GO" id="GO:0043200">
    <property type="term" value="P:response to amino acid"/>
    <property type="evidence" value="ECO:0007669"/>
    <property type="project" value="TreeGrafter"/>
</dbReference>
<dbReference type="KEGG" id="ppru:FDP22_05100"/>
<protein>
    <submittedName>
        <fullName evidence="5">Lrp/AsnC family transcriptional regulator</fullName>
    </submittedName>
</protein>
<dbReference type="InterPro" id="IPR000485">
    <property type="entry name" value="AsnC-type_HTH_dom"/>
</dbReference>
<dbReference type="SMART" id="SM00344">
    <property type="entry name" value="HTH_ASNC"/>
    <property type="match status" value="1"/>
</dbReference>
<evidence type="ECO:0000256" key="2">
    <source>
        <dbReference type="ARBA" id="ARBA00023125"/>
    </source>
</evidence>
<dbReference type="InterPro" id="IPR036388">
    <property type="entry name" value="WH-like_DNA-bd_sf"/>
</dbReference>
<name>A0A5B8FVN8_9RHOB</name>
<dbReference type="Gene3D" id="1.10.10.10">
    <property type="entry name" value="Winged helix-like DNA-binding domain superfamily/Winged helix DNA-binding domain"/>
    <property type="match status" value="1"/>
</dbReference>
<evidence type="ECO:0000313" key="5">
    <source>
        <dbReference type="EMBL" id="QDL91210.1"/>
    </source>
</evidence>
<dbReference type="InterPro" id="IPR011991">
    <property type="entry name" value="ArsR-like_HTH"/>
</dbReference>
<organism evidence="5 6">
    <name type="scientific">Paroceanicella profunda</name>
    <dbReference type="NCBI Taxonomy" id="2579971"/>
    <lineage>
        <taxon>Bacteria</taxon>
        <taxon>Pseudomonadati</taxon>
        <taxon>Pseudomonadota</taxon>
        <taxon>Alphaproteobacteria</taxon>
        <taxon>Rhodobacterales</taxon>
        <taxon>Paracoccaceae</taxon>
        <taxon>Paroceanicella</taxon>
    </lineage>
</organism>
<evidence type="ECO:0000313" key="6">
    <source>
        <dbReference type="Proteomes" id="UP000305888"/>
    </source>
</evidence>
<keyword evidence="6" id="KW-1185">Reference proteome</keyword>
<dbReference type="OrthoDB" id="9803143at2"/>
<keyword evidence="2" id="KW-0238">DNA-binding</keyword>
<gene>
    <name evidence="5" type="ORF">FDP22_05100</name>
</gene>